<name>A0A174PRQ6_FLAPL</name>
<reference evidence="2 3" key="1">
    <citation type="submission" date="2015-09" db="EMBL/GenBank/DDBJ databases">
        <authorList>
            <consortium name="Pathogen Informatics"/>
        </authorList>
    </citation>
    <scope>NUCLEOTIDE SEQUENCE [LARGE SCALE GENOMIC DNA]</scope>
    <source>
        <strain evidence="2 3">2789STDY5608854</strain>
    </source>
</reference>
<dbReference type="Proteomes" id="UP000095746">
    <property type="component" value="Unassembled WGS sequence"/>
</dbReference>
<dbReference type="AlphaFoldDB" id="A0A174PRQ6"/>
<evidence type="ECO:0000313" key="3">
    <source>
        <dbReference type="Proteomes" id="UP000095746"/>
    </source>
</evidence>
<feature type="region of interest" description="Disordered" evidence="1">
    <location>
        <begin position="97"/>
        <end position="118"/>
    </location>
</feature>
<evidence type="ECO:0000256" key="1">
    <source>
        <dbReference type="SAM" id="MobiDB-lite"/>
    </source>
</evidence>
<sequence>MLKVQRLAFSPVYDFTWASRGMEAVIVCHVRAKTCPWARTSIWPRFSSSLYWGASRVTAPEMSTSPASTVSPWATSASPLRGSIWVTMPEDRATMLPTCSSSSTSGAGTASRTSTSARVPWRLTDIQASSGRPSRAALLMVPSSSPGPYTPGRSPCRRSSVRISAVETASLPSTSMVSTN</sequence>
<proteinExistence type="predicted"/>
<dbReference type="EMBL" id="CYZT01000423">
    <property type="protein sequence ID" value="CUP61480.1"/>
    <property type="molecule type" value="Genomic_DNA"/>
</dbReference>
<evidence type="ECO:0000313" key="2">
    <source>
        <dbReference type="EMBL" id="CUP61480.1"/>
    </source>
</evidence>
<accession>A0A174PRQ6</accession>
<gene>
    <name evidence="2" type="ORF">ERS852411_03367</name>
</gene>
<protein>
    <submittedName>
        <fullName evidence="2">Uncharacterized protein</fullName>
    </submittedName>
</protein>
<feature type="compositionally biased region" description="Low complexity" evidence="1">
    <location>
        <begin position="100"/>
        <end position="118"/>
    </location>
</feature>
<organism evidence="2 3">
    <name type="scientific">Flavonifractor plautii</name>
    <name type="common">Fusobacterium plautii</name>
    <dbReference type="NCBI Taxonomy" id="292800"/>
    <lineage>
        <taxon>Bacteria</taxon>
        <taxon>Bacillati</taxon>
        <taxon>Bacillota</taxon>
        <taxon>Clostridia</taxon>
        <taxon>Eubacteriales</taxon>
        <taxon>Oscillospiraceae</taxon>
        <taxon>Flavonifractor</taxon>
    </lineage>
</organism>